<dbReference type="Pfam" id="PF05922">
    <property type="entry name" value="Inhibitor_I9"/>
    <property type="match status" value="1"/>
</dbReference>
<name>A0AAX6M9D5_9PEZI</name>
<evidence type="ECO:0000256" key="5">
    <source>
        <dbReference type="ARBA" id="ARBA00022825"/>
    </source>
</evidence>
<evidence type="ECO:0000256" key="4">
    <source>
        <dbReference type="ARBA" id="ARBA00022801"/>
    </source>
</evidence>
<dbReference type="GO" id="GO:0006508">
    <property type="term" value="P:proteolysis"/>
    <property type="evidence" value="ECO:0007669"/>
    <property type="project" value="UniProtKB-KW"/>
</dbReference>
<feature type="active site" description="Charge relay system" evidence="6">
    <location>
        <position position="352"/>
    </location>
</feature>
<dbReference type="InterPro" id="IPR000209">
    <property type="entry name" value="Peptidase_S8/S53_dom"/>
</dbReference>
<dbReference type="InterPro" id="IPR015500">
    <property type="entry name" value="Peptidase_S8_subtilisin-rel"/>
</dbReference>
<protein>
    <submittedName>
        <fullName evidence="11">Uncharacterized protein</fullName>
    </submittedName>
</protein>
<sequence length="408" mass="42319">MFNVRRLALFLGALLPAAIAAPTPASQQKKEIIPNKYIVTLKEGVTSADFKSHVNWARSVHARSLNKRDTAGVEREYNIASFNAYAGEFDEETLEQIKNHPDVAEIEEDQVYYLVDETPELSKKALTTQTGATWGLGTVSHRTSGSTSYIYDSSAGQGTFAYIIDTGILATHQQFGGRASLAYNAVGGSDADAVGHGTHVAGTIGGSTYGVAKQATILSVKVFQGTSSSTSIILDGYNWAVNDIISKNRQSKSALSLSLGGGFSSAFNNAVNSAYSSGVLSVVAAGNSATDAGNTSPASAANAITVGAIDSSWRIASYSNYGSVVDVFAPGTDVLSSWIGGNTATNTISGTSMATPHVTGLSLYLIALEGLTTPGAVTNRIKALYTTGKLTGIPSGTVNAVLYNGNGA</sequence>
<feature type="domain" description="Peptidase S8/S53" evidence="9">
    <location>
        <begin position="157"/>
        <end position="372"/>
    </location>
</feature>
<dbReference type="EMBL" id="JBANMG010000009">
    <property type="protein sequence ID" value="KAK6949026.1"/>
    <property type="molecule type" value="Genomic_DNA"/>
</dbReference>
<evidence type="ECO:0000256" key="6">
    <source>
        <dbReference type="PROSITE-ProRule" id="PRU01240"/>
    </source>
</evidence>
<dbReference type="Pfam" id="PF00082">
    <property type="entry name" value="Peptidase_S8"/>
    <property type="match status" value="1"/>
</dbReference>
<evidence type="ECO:0000259" key="9">
    <source>
        <dbReference type="Pfam" id="PF00082"/>
    </source>
</evidence>
<dbReference type="InterPro" id="IPR036852">
    <property type="entry name" value="Peptidase_S8/S53_dom_sf"/>
</dbReference>
<keyword evidence="2 6" id="KW-0645">Protease</keyword>
<proteinExistence type="inferred from homology"/>
<dbReference type="InterPro" id="IPR022398">
    <property type="entry name" value="Peptidase_S8_His-AS"/>
</dbReference>
<comment type="caution">
    <text evidence="11">The sequence shown here is derived from an EMBL/GenBank/DDBJ whole genome shotgun (WGS) entry which is preliminary data.</text>
</comment>
<dbReference type="GO" id="GO:0005576">
    <property type="term" value="C:extracellular region"/>
    <property type="evidence" value="ECO:0007669"/>
    <property type="project" value="UniProtKB-ARBA"/>
</dbReference>
<evidence type="ECO:0000256" key="1">
    <source>
        <dbReference type="ARBA" id="ARBA00011073"/>
    </source>
</evidence>
<evidence type="ECO:0000256" key="2">
    <source>
        <dbReference type="ARBA" id="ARBA00022670"/>
    </source>
</evidence>
<feature type="active site" description="Charge relay system" evidence="6">
    <location>
        <position position="196"/>
    </location>
</feature>
<evidence type="ECO:0000256" key="7">
    <source>
        <dbReference type="RuleBase" id="RU003355"/>
    </source>
</evidence>
<evidence type="ECO:0000313" key="11">
    <source>
        <dbReference type="EMBL" id="KAK6949026.1"/>
    </source>
</evidence>
<evidence type="ECO:0000313" key="12">
    <source>
        <dbReference type="Proteomes" id="UP001369815"/>
    </source>
</evidence>
<dbReference type="PROSITE" id="PS51892">
    <property type="entry name" value="SUBTILASE"/>
    <property type="match status" value="1"/>
</dbReference>
<dbReference type="GO" id="GO:0004252">
    <property type="term" value="F:serine-type endopeptidase activity"/>
    <property type="evidence" value="ECO:0007669"/>
    <property type="project" value="UniProtKB-UniRule"/>
</dbReference>
<dbReference type="PANTHER" id="PTHR43806:SF58">
    <property type="entry name" value="ALKALINE PROTEASE 1-RELATED"/>
    <property type="match status" value="1"/>
</dbReference>
<dbReference type="PANTHER" id="PTHR43806">
    <property type="entry name" value="PEPTIDASE S8"/>
    <property type="match status" value="1"/>
</dbReference>
<dbReference type="InterPro" id="IPR010259">
    <property type="entry name" value="S8pro/Inhibitor_I9"/>
</dbReference>
<dbReference type="Gene3D" id="3.30.70.80">
    <property type="entry name" value="Peptidase S8 propeptide/proteinase inhibitor I9"/>
    <property type="match status" value="1"/>
</dbReference>
<dbReference type="InterPro" id="IPR023828">
    <property type="entry name" value="Peptidase_S8_Ser-AS"/>
</dbReference>
<accession>A0AAX6M9D5</accession>
<dbReference type="Gene3D" id="3.40.50.200">
    <property type="entry name" value="Peptidase S8/S53 domain"/>
    <property type="match status" value="1"/>
</dbReference>
<dbReference type="SUPFAM" id="SSF52743">
    <property type="entry name" value="Subtilisin-like"/>
    <property type="match status" value="1"/>
</dbReference>
<reference evidence="11 12" key="1">
    <citation type="journal article" date="2024" name="Front Chem Biol">
        <title>Unveiling the potential of Daldinia eschscholtzii MFLUCC 19-0629 through bioactivity and bioinformatics studies for enhanced sustainable agriculture production.</title>
        <authorList>
            <person name="Brooks S."/>
            <person name="Weaver J.A."/>
            <person name="Klomchit A."/>
            <person name="Alharthi S.A."/>
            <person name="Onlamun T."/>
            <person name="Nurani R."/>
            <person name="Vong T.K."/>
            <person name="Alberti F."/>
            <person name="Greco C."/>
        </authorList>
    </citation>
    <scope>NUCLEOTIDE SEQUENCE [LARGE SCALE GENOMIC DNA]</scope>
    <source>
        <strain evidence="11">MFLUCC 19-0629</strain>
    </source>
</reference>
<dbReference type="InterPro" id="IPR037045">
    <property type="entry name" value="S8pro/Inhibitor_I9_sf"/>
</dbReference>
<feature type="active site" description="Charge relay system" evidence="6">
    <location>
        <position position="165"/>
    </location>
</feature>
<feature type="domain" description="Inhibitor I9" evidence="10">
    <location>
        <begin position="36"/>
        <end position="114"/>
    </location>
</feature>
<dbReference type="CDD" id="cd04077">
    <property type="entry name" value="Peptidases_S8_PCSK9_ProteinaseK_like"/>
    <property type="match status" value="1"/>
</dbReference>
<keyword evidence="4 6" id="KW-0378">Hydrolase</keyword>
<dbReference type="PROSITE" id="PS00137">
    <property type="entry name" value="SUBTILASE_HIS"/>
    <property type="match status" value="1"/>
</dbReference>
<evidence type="ECO:0000256" key="8">
    <source>
        <dbReference type="SAM" id="SignalP"/>
    </source>
</evidence>
<dbReference type="InterPro" id="IPR034193">
    <property type="entry name" value="PCSK9_ProteinaseK-like"/>
</dbReference>
<comment type="similarity">
    <text evidence="1 6 7">Belongs to the peptidase S8 family.</text>
</comment>
<keyword evidence="12" id="KW-1185">Reference proteome</keyword>
<dbReference type="PROSITE" id="PS00136">
    <property type="entry name" value="SUBTILASE_ASP"/>
    <property type="match status" value="1"/>
</dbReference>
<gene>
    <name evidence="11" type="ORF">Daesc_009098</name>
</gene>
<dbReference type="Proteomes" id="UP001369815">
    <property type="component" value="Unassembled WGS sequence"/>
</dbReference>
<dbReference type="FunFam" id="3.40.50.200:FF:000014">
    <property type="entry name" value="Proteinase K"/>
    <property type="match status" value="1"/>
</dbReference>
<feature type="chain" id="PRO_5043343483" evidence="8">
    <location>
        <begin position="21"/>
        <end position="408"/>
    </location>
</feature>
<dbReference type="SUPFAM" id="SSF54897">
    <property type="entry name" value="Protease propeptides/inhibitors"/>
    <property type="match status" value="1"/>
</dbReference>
<dbReference type="AlphaFoldDB" id="A0AAX6M9D5"/>
<keyword evidence="3 8" id="KW-0732">Signal</keyword>
<dbReference type="InterPro" id="IPR050131">
    <property type="entry name" value="Peptidase_S8_subtilisin-like"/>
</dbReference>
<evidence type="ECO:0000259" key="10">
    <source>
        <dbReference type="Pfam" id="PF05922"/>
    </source>
</evidence>
<organism evidence="11 12">
    <name type="scientific">Daldinia eschscholtzii</name>
    <dbReference type="NCBI Taxonomy" id="292717"/>
    <lineage>
        <taxon>Eukaryota</taxon>
        <taxon>Fungi</taxon>
        <taxon>Dikarya</taxon>
        <taxon>Ascomycota</taxon>
        <taxon>Pezizomycotina</taxon>
        <taxon>Sordariomycetes</taxon>
        <taxon>Xylariomycetidae</taxon>
        <taxon>Xylariales</taxon>
        <taxon>Hypoxylaceae</taxon>
        <taxon>Daldinia</taxon>
    </lineage>
</organism>
<keyword evidence="5 6" id="KW-0720">Serine protease</keyword>
<dbReference type="PROSITE" id="PS00138">
    <property type="entry name" value="SUBTILASE_SER"/>
    <property type="match status" value="1"/>
</dbReference>
<dbReference type="InterPro" id="IPR023827">
    <property type="entry name" value="Peptidase_S8_Asp-AS"/>
</dbReference>
<dbReference type="PRINTS" id="PR00723">
    <property type="entry name" value="SUBTILISIN"/>
</dbReference>
<feature type="signal peptide" evidence="8">
    <location>
        <begin position="1"/>
        <end position="20"/>
    </location>
</feature>
<evidence type="ECO:0000256" key="3">
    <source>
        <dbReference type="ARBA" id="ARBA00022729"/>
    </source>
</evidence>